<dbReference type="FunFam" id="3.30.40.10:FF:000041">
    <property type="entry name" value="E3 ubiquitin-protein ligase SINAT3"/>
    <property type="match status" value="1"/>
</dbReference>
<comment type="pathway">
    <text evidence="2">Protein modification; protein ubiquitination.</text>
</comment>
<evidence type="ECO:0000313" key="14">
    <source>
        <dbReference type="Proteomes" id="UP001154078"/>
    </source>
</evidence>
<dbReference type="EC" id="2.3.2.27" evidence="4"/>
<dbReference type="EMBL" id="OV121138">
    <property type="protein sequence ID" value="CAH0560240.1"/>
    <property type="molecule type" value="Genomic_DNA"/>
</dbReference>
<dbReference type="InterPro" id="IPR004162">
    <property type="entry name" value="SINA-like_animal"/>
</dbReference>
<keyword evidence="6" id="KW-0479">Metal-binding</keyword>
<dbReference type="Pfam" id="PF21361">
    <property type="entry name" value="Sina_ZnF"/>
    <property type="match status" value="2"/>
</dbReference>
<evidence type="ECO:0000256" key="9">
    <source>
        <dbReference type="ARBA" id="ARBA00022833"/>
    </source>
</evidence>
<evidence type="ECO:0000256" key="10">
    <source>
        <dbReference type="PROSITE-ProRule" id="PRU00455"/>
    </source>
</evidence>
<evidence type="ECO:0000256" key="8">
    <source>
        <dbReference type="ARBA" id="ARBA00022786"/>
    </source>
</evidence>
<dbReference type="InterPro" id="IPR013010">
    <property type="entry name" value="Znf_SIAH"/>
</dbReference>
<reference evidence="13" key="1">
    <citation type="submission" date="2021-12" db="EMBL/GenBank/DDBJ databases">
        <authorList>
            <person name="King R."/>
        </authorList>
    </citation>
    <scope>NUCLEOTIDE SEQUENCE</scope>
</reference>
<dbReference type="GO" id="GO:0043161">
    <property type="term" value="P:proteasome-mediated ubiquitin-dependent protein catabolic process"/>
    <property type="evidence" value="ECO:0007669"/>
    <property type="project" value="TreeGrafter"/>
</dbReference>
<organism evidence="13 14">
    <name type="scientific">Brassicogethes aeneus</name>
    <name type="common">Rape pollen beetle</name>
    <name type="synonym">Meligethes aeneus</name>
    <dbReference type="NCBI Taxonomy" id="1431903"/>
    <lineage>
        <taxon>Eukaryota</taxon>
        <taxon>Metazoa</taxon>
        <taxon>Ecdysozoa</taxon>
        <taxon>Arthropoda</taxon>
        <taxon>Hexapoda</taxon>
        <taxon>Insecta</taxon>
        <taxon>Pterygota</taxon>
        <taxon>Neoptera</taxon>
        <taxon>Endopterygota</taxon>
        <taxon>Coleoptera</taxon>
        <taxon>Polyphaga</taxon>
        <taxon>Cucujiformia</taxon>
        <taxon>Nitidulidae</taxon>
        <taxon>Meligethinae</taxon>
        <taxon>Brassicogethes</taxon>
    </lineage>
</organism>
<evidence type="ECO:0000259" key="11">
    <source>
        <dbReference type="PROSITE" id="PS50089"/>
    </source>
</evidence>
<evidence type="ECO:0000256" key="2">
    <source>
        <dbReference type="ARBA" id="ARBA00004906"/>
    </source>
</evidence>
<dbReference type="AlphaFoldDB" id="A0A9P0BC34"/>
<dbReference type="PROSITE" id="PS50089">
    <property type="entry name" value="ZF_RING_2"/>
    <property type="match status" value="1"/>
</dbReference>
<comment type="similarity">
    <text evidence="3">Belongs to the SINA (Seven in absentia) family.</text>
</comment>
<evidence type="ECO:0000256" key="1">
    <source>
        <dbReference type="ARBA" id="ARBA00000900"/>
    </source>
</evidence>
<dbReference type="InterPro" id="IPR001841">
    <property type="entry name" value="Znf_RING"/>
</dbReference>
<evidence type="ECO:0000256" key="5">
    <source>
        <dbReference type="ARBA" id="ARBA00022679"/>
    </source>
</evidence>
<evidence type="ECO:0000256" key="7">
    <source>
        <dbReference type="ARBA" id="ARBA00022771"/>
    </source>
</evidence>
<keyword evidence="14" id="KW-1185">Reference proteome</keyword>
<dbReference type="GO" id="GO:0031624">
    <property type="term" value="F:ubiquitin conjugating enzyme binding"/>
    <property type="evidence" value="ECO:0007669"/>
    <property type="project" value="TreeGrafter"/>
</dbReference>
<dbReference type="GO" id="GO:0005737">
    <property type="term" value="C:cytoplasm"/>
    <property type="evidence" value="ECO:0007669"/>
    <property type="project" value="TreeGrafter"/>
</dbReference>
<proteinExistence type="inferred from homology"/>
<dbReference type="Gene3D" id="3.30.40.10">
    <property type="entry name" value="Zinc/RING finger domain, C3HC4 (zinc finger)"/>
    <property type="match status" value="3"/>
</dbReference>
<keyword evidence="7 10" id="KW-0863">Zinc-finger</keyword>
<feature type="domain" description="RING-type" evidence="11">
    <location>
        <begin position="269"/>
        <end position="304"/>
    </location>
</feature>
<comment type="catalytic activity">
    <reaction evidence="1">
        <text>S-ubiquitinyl-[E2 ubiquitin-conjugating enzyme]-L-cysteine + [acceptor protein]-L-lysine = [E2 ubiquitin-conjugating enzyme]-L-cysteine + N(6)-ubiquitinyl-[acceptor protein]-L-lysine.</text>
        <dbReference type="EC" id="2.3.2.27"/>
    </reaction>
</comment>
<sequence length="483" mass="55838">MENETMNQFTNDLLKEKLFNCQICDEICTSEILLVKGKGNVCGKCFEEKCGEELKSRAELNTALIFILSKLNLPCKFQSKGCAERIASKKYFKHIARCEFKTKPCPMVNVKSCKWSGNNLEVAEHIQEVHKEDVIKSDNNIFKVEASLTEGFSVKLLSDDYNNCILETSVLDNTFYYALHEVKHSEENMEYSVKHKSIETSNKTVINTVGTLTKLNGIYNEMNLYKNPNATAVDLDALDILADEKDMIINEFNLNPKGVDENILKLLECPVCMNTMRTPIYLCSQGHSVCVLCHEELDECPTCKNKWSNGRNYLIEHHLTDIKYPCRYNKFGCKKIDVENRLNKHEESCVFTVYQCPMGCSKSGNHAAILEHLNSEHADMKYEEESKIEYSENKEEAIKWMMFDLNLFRLSYNFKEDINFAVELVCSQKKKQYKYKITKVVLISKVLWHAYKSAVCFNDRRNWEQFGSYTGPKYFMISITESN</sequence>
<dbReference type="Pfam" id="PF21362">
    <property type="entry name" value="Sina_RING"/>
    <property type="match status" value="1"/>
</dbReference>
<evidence type="ECO:0000313" key="13">
    <source>
        <dbReference type="EMBL" id="CAH0560240.1"/>
    </source>
</evidence>
<dbReference type="PROSITE" id="PS51081">
    <property type="entry name" value="ZF_SIAH"/>
    <property type="match status" value="2"/>
</dbReference>
<keyword evidence="8" id="KW-0833">Ubl conjugation pathway</keyword>
<dbReference type="GO" id="GO:0061630">
    <property type="term" value="F:ubiquitin protein ligase activity"/>
    <property type="evidence" value="ECO:0007669"/>
    <property type="project" value="UniProtKB-EC"/>
</dbReference>
<evidence type="ECO:0000256" key="6">
    <source>
        <dbReference type="ARBA" id="ARBA00022723"/>
    </source>
</evidence>
<evidence type="ECO:0000259" key="12">
    <source>
        <dbReference type="PROSITE" id="PS51081"/>
    </source>
</evidence>
<name>A0A9P0BC34_BRAAE</name>
<feature type="domain" description="SIAH-type" evidence="12">
    <location>
        <begin position="321"/>
        <end position="378"/>
    </location>
</feature>
<dbReference type="Proteomes" id="UP001154078">
    <property type="component" value="Chromosome 7"/>
</dbReference>
<keyword evidence="9" id="KW-0862">Zinc</keyword>
<dbReference type="SUPFAM" id="SSF49599">
    <property type="entry name" value="TRAF domain-like"/>
    <property type="match status" value="2"/>
</dbReference>
<evidence type="ECO:0000256" key="4">
    <source>
        <dbReference type="ARBA" id="ARBA00012483"/>
    </source>
</evidence>
<protein>
    <recommendedName>
        <fullName evidence="4">RING-type E3 ubiquitin transferase</fullName>
        <ecNumber evidence="4">2.3.2.27</ecNumber>
    </recommendedName>
</protein>
<feature type="domain" description="SIAH-type" evidence="12">
    <location>
        <begin position="70"/>
        <end position="131"/>
    </location>
</feature>
<keyword evidence="5" id="KW-0808">Transferase</keyword>
<gene>
    <name evidence="13" type="ORF">MELIAE_LOCUS10025</name>
</gene>
<dbReference type="OrthoDB" id="941555at2759"/>
<dbReference type="InterPro" id="IPR013083">
    <property type="entry name" value="Znf_RING/FYVE/PHD"/>
</dbReference>
<evidence type="ECO:0000256" key="3">
    <source>
        <dbReference type="ARBA" id="ARBA00009119"/>
    </source>
</evidence>
<dbReference type="GO" id="GO:0008270">
    <property type="term" value="F:zinc ion binding"/>
    <property type="evidence" value="ECO:0007669"/>
    <property type="project" value="UniProtKB-KW"/>
</dbReference>
<dbReference type="PANTHER" id="PTHR45877:SF2">
    <property type="entry name" value="E3 UBIQUITIN-PROTEIN LIGASE SINA-RELATED"/>
    <property type="match status" value="1"/>
</dbReference>
<dbReference type="PANTHER" id="PTHR45877">
    <property type="entry name" value="E3 UBIQUITIN-PROTEIN LIGASE SIAH2"/>
    <property type="match status" value="1"/>
</dbReference>
<accession>A0A9P0BC34</accession>
<dbReference type="SUPFAM" id="SSF57850">
    <property type="entry name" value="RING/U-box"/>
    <property type="match status" value="1"/>
</dbReference>
<dbReference type="InterPro" id="IPR049548">
    <property type="entry name" value="Sina-like_RING"/>
</dbReference>